<reference evidence="3 4" key="1">
    <citation type="submission" date="2021-01" db="EMBL/GenBank/DDBJ databases">
        <title>Biogeographic distribution of Paracoccus.</title>
        <authorList>
            <person name="Hollensteiner J."/>
            <person name="Leineberger J."/>
            <person name="Brinkhoff T."/>
            <person name="Daniel R."/>
        </authorList>
    </citation>
    <scope>NUCLEOTIDE SEQUENCE [LARGE SCALE GENOMIC DNA]</scope>
    <source>
        <strain evidence="3 4">KCTC 22803</strain>
    </source>
</reference>
<keyword evidence="4" id="KW-1185">Reference proteome</keyword>
<organism evidence="3 4">
    <name type="scientific">Paracoccus fistulariae</name>
    <dbReference type="NCBI Taxonomy" id="658446"/>
    <lineage>
        <taxon>Bacteria</taxon>
        <taxon>Pseudomonadati</taxon>
        <taxon>Pseudomonadota</taxon>
        <taxon>Alphaproteobacteria</taxon>
        <taxon>Rhodobacterales</taxon>
        <taxon>Paracoccaceae</taxon>
        <taxon>Paracoccus</taxon>
    </lineage>
</organism>
<feature type="domain" description="Tyr recombinase" evidence="2">
    <location>
        <begin position="2"/>
        <end position="55"/>
    </location>
</feature>
<dbReference type="Gene3D" id="1.10.443.10">
    <property type="entry name" value="Intergrase catalytic core"/>
    <property type="match status" value="1"/>
</dbReference>
<evidence type="ECO:0000256" key="1">
    <source>
        <dbReference type="ARBA" id="ARBA00023172"/>
    </source>
</evidence>
<accession>A0ABY7SL95</accession>
<proteinExistence type="predicted"/>
<evidence type="ECO:0000313" key="3">
    <source>
        <dbReference type="EMBL" id="WCR07328.1"/>
    </source>
</evidence>
<dbReference type="RefSeq" id="WP_419182191.1">
    <property type="nucleotide sequence ID" value="NZ_CP067136.1"/>
</dbReference>
<dbReference type="InterPro" id="IPR002104">
    <property type="entry name" value="Integrase_catalytic"/>
</dbReference>
<evidence type="ECO:0000259" key="2">
    <source>
        <dbReference type="Pfam" id="PF00589"/>
    </source>
</evidence>
<dbReference type="EMBL" id="CP067136">
    <property type="protein sequence ID" value="WCR07328.1"/>
    <property type="molecule type" value="Genomic_DNA"/>
</dbReference>
<keyword evidence="1" id="KW-0233">DNA recombination</keyword>
<protein>
    <submittedName>
        <fullName evidence="3">Tyrosine-type recombinase/integrase</fullName>
    </submittedName>
</protein>
<dbReference type="Proteomes" id="UP001219349">
    <property type="component" value="Chromosome"/>
</dbReference>
<sequence>MRDWCNGAGLPQCTSHGLRKACARRLAEAGAIPHEIMAVAGHETLAEVERYTNKKRNALGLPTKRCSGFCGSP</sequence>
<gene>
    <name evidence="3" type="ORF">JHX87_00245</name>
</gene>
<dbReference type="InterPro" id="IPR013762">
    <property type="entry name" value="Integrase-like_cat_sf"/>
</dbReference>
<evidence type="ECO:0000313" key="4">
    <source>
        <dbReference type="Proteomes" id="UP001219349"/>
    </source>
</evidence>
<dbReference type="Pfam" id="PF00589">
    <property type="entry name" value="Phage_integrase"/>
    <property type="match status" value="1"/>
</dbReference>
<dbReference type="SUPFAM" id="SSF56349">
    <property type="entry name" value="DNA breaking-rejoining enzymes"/>
    <property type="match status" value="1"/>
</dbReference>
<name>A0ABY7SL95_9RHOB</name>
<dbReference type="InterPro" id="IPR011010">
    <property type="entry name" value="DNA_brk_join_enz"/>
</dbReference>